<proteinExistence type="predicted"/>
<accession>A0ABM5MWS1</accession>
<dbReference type="NCBIfam" id="TIGR00847">
    <property type="entry name" value="ccoS"/>
    <property type="match status" value="1"/>
</dbReference>
<reference evidence="1 2" key="1">
    <citation type="submission" date="2011-07" db="EMBL/GenBank/DDBJ databases">
        <title>The complete genome of chromosome of Emticicia oligotrophica DSM 17448.</title>
        <authorList>
            <consortium name="US DOE Joint Genome Institute (JGI-PGF)"/>
            <person name="Lucas S."/>
            <person name="Han J."/>
            <person name="Lapidus A."/>
            <person name="Bruce D."/>
            <person name="Goodwin L."/>
            <person name="Pitluck S."/>
            <person name="Peters L."/>
            <person name="Kyrpides N."/>
            <person name="Mavromatis K."/>
            <person name="Ivanova N."/>
            <person name="Ovchinnikova G."/>
            <person name="Teshima H."/>
            <person name="Detter J.C."/>
            <person name="Tapia R."/>
            <person name="Han C."/>
            <person name="Land M."/>
            <person name="Hauser L."/>
            <person name="Markowitz V."/>
            <person name="Cheng J.-F."/>
            <person name="Hugenholtz P."/>
            <person name="Woyke T."/>
            <person name="Wu D."/>
            <person name="Tindall B."/>
            <person name="Pomrenke H."/>
            <person name="Brambilla E."/>
            <person name="Klenk H.-P."/>
            <person name="Eisen J.A."/>
        </authorList>
    </citation>
    <scope>NUCLEOTIDE SEQUENCE [LARGE SCALE GENOMIC DNA]</scope>
    <source>
        <strain evidence="1 2">DSM 17448</strain>
    </source>
</reference>
<protein>
    <submittedName>
        <fullName evidence="1">Cytochrome oxidase maturation protein, cbb3-type</fullName>
    </submittedName>
</protein>
<dbReference type="EMBL" id="CP002961">
    <property type="protein sequence ID" value="AFK01526.1"/>
    <property type="molecule type" value="Genomic_DNA"/>
</dbReference>
<evidence type="ECO:0000313" key="1">
    <source>
        <dbReference type="EMBL" id="AFK01526.1"/>
    </source>
</evidence>
<gene>
    <name evidence="1" type="ordered locus">Emtol_0372</name>
</gene>
<dbReference type="RefSeq" id="WP_015027230.1">
    <property type="nucleotide sequence ID" value="NC_018748.1"/>
</dbReference>
<sequence>MSIILFLAIAAILVAGGFLGAFIWATKDGQYDDTYTPSVRMLFDNPVKAPDTASTKDE</sequence>
<dbReference type="InterPro" id="IPR004714">
    <property type="entry name" value="Cyt_oxidase_maturation_cbb3"/>
</dbReference>
<keyword evidence="2" id="KW-1185">Reference proteome</keyword>
<evidence type="ECO:0000313" key="2">
    <source>
        <dbReference type="Proteomes" id="UP000002875"/>
    </source>
</evidence>
<organism evidence="1 2">
    <name type="scientific">Emticicia oligotrophica (strain DSM 17448 / CIP 109782 / MTCC 6937 / GPTSA100-15)</name>
    <dbReference type="NCBI Taxonomy" id="929562"/>
    <lineage>
        <taxon>Bacteria</taxon>
        <taxon>Pseudomonadati</taxon>
        <taxon>Bacteroidota</taxon>
        <taxon>Cytophagia</taxon>
        <taxon>Cytophagales</taxon>
        <taxon>Leadbetterellaceae</taxon>
        <taxon>Emticicia</taxon>
    </lineage>
</organism>
<name>A0ABM5MWS1_EMTOG</name>
<dbReference type="Proteomes" id="UP000002875">
    <property type="component" value="Chromosome"/>
</dbReference>
<dbReference type="Pfam" id="PF03597">
    <property type="entry name" value="FixS"/>
    <property type="match status" value="1"/>
</dbReference>